<keyword evidence="2" id="KW-1185">Reference proteome</keyword>
<sequence length="71" mass="8527">MPRKTTDYTWCDESASLIVVRCHACPYWHGFAMDRGEFHDVAVRHEHTIHPGVTNAECAREQYRRRQRKRR</sequence>
<dbReference type="KEGG" id="lxy:O159_25300"/>
<dbReference type="STRING" id="1389489.O159_25300"/>
<dbReference type="AlphaFoldDB" id="U3PCI5"/>
<dbReference type="OrthoDB" id="5083177at2"/>
<proteinExistence type="predicted"/>
<organism evidence="1 2">
    <name type="scientific">Leifsonia xyli subsp. cynodontis DSM 46306</name>
    <dbReference type="NCBI Taxonomy" id="1389489"/>
    <lineage>
        <taxon>Bacteria</taxon>
        <taxon>Bacillati</taxon>
        <taxon>Actinomycetota</taxon>
        <taxon>Actinomycetes</taxon>
        <taxon>Micrococcales</taxon>
        <taxon>Microbacteriaceae</taxon>
        <taxon>Leifsonia</taxon>
    </lineage>
</organism>
<evidence type="ECO:0000313" key="1">
    <source>
        <dbReference type="EMBL" id="AGW42462.1"/>
    </source>
</evidence>
<accession>U3PCI5</accession>
<dbReference type="RefSeq" id="WP_021755933.1">
    <property type="nucleotide sequence ID" value="NC_022438.1"/>
</dbReference>
<gene>
    <name evidence="1" type="ORF">O159_25300</name>
</gene>
<reference evidence="1 2" key="1">
    <citation type="journal article" date="2013" name="Genome Announc.">
        <title>Complete Genome Sequence of Leifsonia xyli subsp. cynodontis Strain DSM46306, a Gram-Positive Bacterial Pathogen of Grasses.</title>
        <authorList>
            <person name="Monteiro-Vitorello C.B."/>
            <person name="Zerillo M.M."/>
            <person name="Van Sluys M.A."/>
            <person name="Camargo L.E."/>
            <person name="Kitajima J.P."/>
        </authorList>
    </citation>
    <scope>NUCLEOTIDE SEQUENCE [LARGE SCALE GENOMIC DNA]</scope>
    <source>
        <strain evidence="1 2">DSM 46306</strain>
    </source>
</reference>
<dbReference type="HOGENOM" id="CLU_2735075_0_0_11"/>
<dbReference type="Proteomes" id="UP000016743">
    <property type="component" value="Chromosome"/>
</dbReference>
<evidence type="ECO:0000313" key="2">
    <source>
        <dbReference type="Proteomes" id="UP000016743"/>
    </source>
</evidence>
<dbReference type="PATRIC" id="fig|1389489.3.peg.2427"/>
<protein>
    <submittedName>
        <fullName evidence="1">Uncharacterized protein</fullName>
    </submittedName>
</protein>
<dbReference type="EMBL" id="CP006734">
    <property type="protein sequence ID" value="AGW42462.1"/>
    <property type="molecule type" value="Genomic_DNA"/>
</dbReference>
<name>U3PCI5_LEIXC</name>